<reference evidence="2" key="1">
    <citation type="journal article" date="2019" name="Int. J. Syst. Evol. Microbiol.">
        <title>The Global Catalogue of Microorganisms (GCM) 10K type strain sequencing project: providing services to taxonomists for standard genome sequencing and annotation.</title>
        <authorList>
            <consortium name="The Broad Institute Genomics Platform"/>
            <consortium name="The Broad Institute Genome Sequencing Center for Infectious Disease"/>
            <person name="Wu L."/>
            <person name="Ma J."/>
        </authorList>
    </citation>
    <scope>NUCLEOTIDE SEQUENCE [LARGE SCALE GENOMIC DNA]</scope>
    <source>
        <strain evidence="2">JCM 16898</strain>
    </source>
</reference>
<dbReference type="Proteomes" id="UP001500689">
    <property type="component" value="Unassembled WGS sequence"/>
</dbReference>
<protein>
    <submittedName>
        <fullName evidence="1">Uncharacterized protein</fullName>
    </submittedName>
</protein>
<accession>A0ABP6Y1I8</accession>
<gene>
    <name evidence="1" type="ORF">GCM10022222_70860</name>
</gene>
<dbReference type="InterPro" id="IPR029063">
    <property type="entry name" value="SAM-dependent_MTases_sf"/>
</dbReference>
<dbReference type="SUPFAM" id="SSF53335">
    <property type="entry name" value="S-adenosyl-L-methionine-dependent methyltransferases"/>
    <property type="match status" value="1"/>
</dbReference>
<name>A0ABP6Y1I8_9PSEU</name>
<sequence length="76" mass="8100">MDPSADMLVTARRAATAAGTGNVLWLLGSDTDLPALGAWRLALGAVTIGQALHWMDHETVFADFRPILREGGGLPW</sequence>
<keyword evidence="2" id="KW-1185">Reference proteome</keyword>
<evidence type="ECO:0000313" key="1">
    <source>
        <dbReference type="EMBL" id="GAA3575982.1"/>
    </source>
</evidence>
<organism evidence="1 2">
    <name type="scientific">Amycolatopsis ultiminotia</name>
    <dbReference type="NCBI Taxonomy" id="543629"/>
    <lineage>
        <taxon>Bacteria</taxon>
        <taxon>Bacillati</taxon>
        <taxon>Actinomycetota</taxon>
        <taxon>Actinomycetes</taxon>
        <taxon>Pseudonocardiales</taxon>
        <taxon>Pseudonocardiaceae</taxon>
        <taxon>Amycolatopsis</taxon>
    </lineage>
</organism>
<proteinExistence type="predicted"/>
<comment type="caution">
    <text evidence="1">The sequence shown here is derived from an EMBL/GenBank/DDBJ whole genome shotgun (WGS) entry which is preliminary data.</text>
</comment>
<evidence type="ECO:0000313" key="2">
    <source>
        <dbReference type="Proteomes" id="UP001500689"/>
    </source>
</evidence>
<dbReference type="EMBL" id="BAAAZN010000020">
    <property type="protein sequence ID" value="GAA3575982.1"/>
    <property type="molecule type" value="Genomic_DNA"/>
</dbReference>
<dbReference type="Gene3D" id="3.40.50.150">
    <property type="entry name" value="Vaccinia Virus protein VP39"/>
    <property type="match status" value="1"/>
</dbReference>